<evidence type="ECO:0000256" key="5">
    <source>
        <dbReference type="SAM" id="Phobius"/>
    </source>
</evidence>
<dbReference type="RefSeq" id="WP_183365691.1">
    <property type="nucleotide sequence ID" value="NZ_JACIEZ010000002.1"/>
</dbReference>
<dbReference type="InterPro" id="IPR051533">
    <property type="entry name" value="WaaL-like"/>
</dbReference>
<dbReference type="PANTHER" id="PTHR37422:SF13">
    <property type="entry name" value="LIPOPOLYSACCHARIDE BIOSYNTHESIS PROTEIN PA4999-RELATED"/>
    <property type="match status" value="1"/>
</dbReference>
<feature type="domain" description="O-antigen ligase-related" evidence="6">
    <location>
        <begin position="196"/>
        <end position="361"/>
    </location>
</feature>
<dbReference type="Pfam" id="PF04932">
    <property type="entry name" value="Wzy_C"/>
    <property type="match status" value="1"/>
</dbReference>
<dbReference type="GO" id="GO:0016874">
    <property type="term" value="F:ligase activity"/>
    <property type="evidence" value="ECO:0007669"/>
    <property type="project" value="UniProtKB-KW"/>
</dbReference>
<proteinExistence type="predicted"/>
<evidence type="ECO:0000256" key="2">
    <source>
        <dbReference type="ARBA" id="ARBA00022692"/>
    </source>
</evidence>
<evidence type="ECO:0000313" key="8">
    <source>
        <dbReference type="Proteomes" id="UP000528286"/>
    </source>
</evidence>
<name>A0A7W6J5P3_9HYPH</name>
<feature type="transmembrane region" description="Helical" evidence="5">
    <location>
        <begin position="61"/>
        <end position="82"/>
    </location>
</feature>
<feature type="transmembrane region" description="Helical" evidence="5">
    <location>
        <begin position="236"/>
        <end position="254"/>
    </location>
</feature>
<feature type="transmembrane region" description="Helical" evidence="5">
    <location>
        <begin position="37"/>
        <end position="54"/>
    </location>
</feature>
<protein>
    <submittedName>
        <fullName evidence="7">O-antigen ligase</fullName>
    </submittedName>
</protein>
<dbReference type="InterPro" id="IPR007016">
    <property type="entry name" value="O-antigen_ligase-rel_domated"/>
</dbReference>
<keyword evidence="7" id="KW-0436">Ligase</keyword>
<feature type="transmembrane region" description="Helical" evidence="5">
    <location>
        <begin position="349"/>
        <end position="373"/>
    </location>
</feature>
<feature type="transmembrane region" description="Helical" evidence="5">
    <location>
        <begin position="94"/>
        <end position="112"/>
    </location>
</feature>
<keyword evidence="3 5" id="KW-1133">Transmembrane helix</keyword>
<accession>A0A7W6J5P3</accession>
<sequence>MATDFNDRPMPIAAALGFLLWLLMLSASLVETDAYRFAAIFVAIYGIWIYYRIAPRPAPSFMAWYCLAWSVYVLVRFAYGYFGSPNLEHGSSEWLYAFPMFFGGIGIGLTRMRFYIEQVLLAFFVLAALFLAASQHWWVIASGNPVIPLYHNNQIHGAVACGLIMIGAFYWFLHYAARGIRSSPYGLAAAALTPVIVLLCLISILGSQSKGVWLALLGTVPVAAILILATERRAAIRFAVAALVLLVAGWAFLFRERLWLRAGSTVEATLGLVRDYSASQSLSAFLQQKIASGTIPESMNARLELWYNACELIRQAPWFGHGNFWIERWEQTRYADVGYYLMHNGYLEILIRHGIVGFLALAFMLAALVGMTWRGYRKGFVAPAAMQAYLMLLLFFALTLLSNSNNRLAIGESLAMLTGGVAFYAQAMERYTAALAARAGKEA</sequence>
<dbReference type="PANTHER" id="PTHR37422">
    <property type="entry name" value="TEICHURONIC ACID BIOSYNTHESIS PROTEIN TUAE"/>
    <property type="match status" value="1"/>
</dbReference>
<keyword evidence="2 5" id="KW-0812">Transmembrane</keyword>
<evidence type="ECO:0000256" key="3">
    <source>
        <dbReference type="ARBA" id="ARBA00022989"/>
    </source>
</evidence>
<feature type="transmembrane region" description="Helical" evidence="5">
    <location>
        <begin position="185"/>
        <end position="205"/>
    </location>
</feature>
<keyword evidence="4 5" id="KW-0472">Membrane</keyword>
<feature type="transmembrane region" description="Helical" evidence="5">
    <location>
        <begin position="155"/>
        <end position="173"/>
    </location>
</feature>
<dbReference type="EMBL" id="JACIEZ010000002">
    <property type="protein sequence ID" value="MBB4064472.1"/>
    <property type="molecule type" value="Genomic_DNA"/>
</dbReference>
<dbReference type="AlphaFoldDB" id="A0A7W6J5P3"/>
<feature type="transmembrane region" description="Helical" evidence="5">
    <location>
        <begin position="119"/>
        <end position="140"/>
    </location>
</feature>
<feature type="transmembrane region" description="Helical" evidence="5">
    <location>
        <begin position="211"/>
        <end position="229"/>
    </location>
</feature>
<evidence type="ECO:0000256" key="1">
    <source>
        <dbReference type="ARBA" id="ARBA00004141"/>
    </source>
</evidence>
<evidence type="ECO:0000256" key="4">
    <source>
        <dbReference type="ARBA" id="ARBA00023136"/>
    </source>
</evidence>
<comment type="subcellular location">
    <subcellularLocation>
        <location evidence="1">Membrane</location>
        <topology evidence="1">Multi-pass membrane protein</topology>
    </subcellularLocation>
</comment>
<dbReference type="Proteomes" id="UP000528286">
    <property type="component" value="Unassembled WGS sequence"/>
</dbReference>
<evidence type="ECO:0000259" key="6">
    <source>
        <dbReference type="Pfam" id="PF04932"/>
    </source>
</evidence>
<reference evidence="7 8" key="1">
    <citation type="submission" date="2020-08" db="EMBL/GenBank/DDBJ databases">
        <title>Genomic Encyclopedia of Type Strains, Phase IV (KMG-IV): sequencing the most valuable type-strain genomes for metagenomic binning, comparative biology and taxonomic classification.</title>
        <authorList>
            <person name="Goeker M."/>
        </authorList>
    </citation>
    <scope>NUCLEOTIDE SEQUENCE [LARGE SCALE GENOMIC DNA]</scope>
    <source>
        <strain evidence="7 8">DSM 29853</strain>
    </source>
</reference>
<keyword evidence="8" id="KW-1185">Reference proteome</keyword>
<evidence type="ECO:0000313" key="7">
    <source>
        <dbReference type="EMBL" id="MBB4064472.1"/>
    </source>
</evidence>
<organism evidence="7 8">
    <name type="scientific">Gellertiella hungarica</name>
    <dbReference type="NCBI Taxonomy" id="1572859"/>
    <lineage>
        <taxon>Bacteria</taxon>
        <taxon>Pseudomonadati</taxon>
        <taxon>Pseudomonadota</taxon>
        <taxon>Alphaproteobacteria</taxon>
        <taxon>Hyphomicrobiales</taxon>
        <taxon>Rhizobiaceae</taxon>
        <taxon>Gellertiella</taxon>
    </lineage>
</organism>
<dbReference type="GO" id="GO:0016020">
    <property type="term" value="C:membrane"/>
    <property type="evidence" value="ECO:0007669"/>
    <property type="project" value="UniProtKB-SubCell"/>
</dbReference>
<gene>
    <name evidence="7" type="ORF">GGR23_001649</name>
</gene>
<feature type="transmembrane region" description="Helical" evidence="5">
    <location>
        <begin position="380"/>
        <end position="402"/>
    </location>
</feature>
<comment type="caution">
    <text evidence="7">The sequence shown here is derived from an EMBL/GenBank/DDBJ whole genome shotgun (WGS) entry which is preliminary data.</text>
</comment>
<feature type="transmembrane region" description="Helical" evidence="5">
    <location>
        <begin position="408"/>
        <end position="425"/>
    </location>
</feature>